<dbReference type="GO" id="GO:0008360">
    <property type="term" value="P:regulation of cell shape"/>
    <property type="evidence" value="ECO:0007669"/>
    <property type="project" value="UniProtKB-KW"/>
</dbReference>
<keyword evidence="2" id="KW-0808">Transferase</keyword>
<keyword evidence="6" id="KW-1133">Transmembrane helix</keyword>
<dbReference type="SUPFAM" id="SSF141523">
    <property type="entry name" value="L,D-transpeptidase catalytic domain-like"/>
    <property type="match status" value="1"/>
</dbReference>
<evidence type="ECO:0000256" key="2">
    <source>
        <dbReference type="ARBA" id="ARBA00022679"/>
    </source>
</evidence>
<dbReference type="Proteomes" id="UP000008460">
    <property type="component" value="Chromosome"/>
</dbReference>
<dbReference type="GO" id="GO:0071555">
    <property type="term" value="P:cell wall organization"/>
    <property type="evidence" value="ECO:0007669"/>
    <property type="project" value="UniProtKB-KW"/>
</dbReference>
<gene>
    <name evidence="8" type="ordered locus">Celf_3464</name>
</gene>
<dbReference type="UniPathway" id="UPA00219"/>
<dbReference type="RefSeq" id="WP_013772600.1">
    <property type="nucleotide sequence ID" value="NC_015514.1"/>
</dbReference>
<protein>
    <submittedName>
        <fullName evidence="8">ErfK/YbiS/YcfS/YnhG family protein</fullName>
    </submittedName>
</protein>
<feature type="domain" description="L,D-TPase catalytic" evidence="7">
    <location>
        <begin position="203"/>
        <end position="311"/>
    </location>
</feature>
<keyword evidence="4" id="KW-0573">Peptidoglycan synthesis</keyword>
<evidence type="ECO:0000256" key="4">
    <source>
        <dbReference type="ARBA" id="ARBA00022984"/>
    </source>
</evidence>
<evidence type="ECO:0000313" key="8">
    <source>
        <dbReference type="EMBL" id="AEE47576.1"/>
    </source>
</evidence>
<sequence length="321" mass="32809">MPVVAARHHSVVAPAGARADGRARQGARRRAVRRRALRASVAGALVVAALAGCAGTAERAAPEPVLVPQPVAVAKAAAPAPPPPVDLATLPVVDLLHVVPGLPGPDGLTPLENEDPALGRWRTVVVTEPTAAHASAGGPAVGVLPSEVLGAANVLPVVEESPGWVRVLVATRGALPREDRSRVNGRTAWVRTSDVAPSGTDWSVVVDVAAQTLTVDDGTSVRTFPVLATGAPATPTPHAPAFLLGLRWVEPGTTTPRVLPLSTQSETIDHYDIPTGTAVTAIHTTTLRGRGAVSNGCVRVSDEVIDALWQAPAGTVVTTVG</sequence>
<keyword evidence="6" id="KW-0472">Membrane</keyword>
<dbReference type="AlphaFoldDB" id="F4H2F6"/>
<dbReference type="STRING" id="590998.Celf_3464"/>
<dbReference type="InterPro" id="IPR005490">
    <property type="entry name" value="LD_TPept_cat_dom"/>
</dbReference>
<evidence type="ECO:0000256" key="6">
    <source>
        <dbReference type="SAM" id="Phobius"/>
    </source>
</evidence>
<dbReference type="InterPro" id="IPR038063">
    <property type="entry name" value="Transpep_catalytic_dom"/>
</dbReference>
<dbReference type="CDD" id="cd16913">
    <property type="entry name" value="YkuD_like"/>
    <property type="match status" value="1"/>
</dbReference>
<accession>F4H2F6</accession>
<dbReference type="eggNOG" id="COG1376">
    <property type="taxonomic scope" value="Bacteria"/>
</dbReference>
<dbReference type="GO" id="GO:0016740">
    <property type="term" value="F:transferase activity"/>
    <property type="evidence" value="ECO:0007669"/>
    <property type="project" value="UniProtKB-KW"/>
</dbReference>
<organism evidence="8 9">
    <name type="scientific">Cellulomonas fimi (strain ATCC 484 / DSM 20113 / JCM 1341 / CCUG 24087 / LMG 16345 / NBRC 15513 / NCIMB 8980 / NCTC 7547 / NRS-133)</name>
    <dbReference type="NCBI Taxonomy" id="590998"/>
    <lineage>
        <taxon>Bacteria</taxon>
        <taxon>Bacillati</taxon>
        <taxon>Actinomycetota</taxon>
        <taxon>Actinomycetes</taxon>
        <taxon>Micrococcales</taxon>
        <taxon>Cellulomonadaceae</taxon>
        <taxon>Cellulomonas</taxon>
    </lineage>
</organism>
<comment type="pathway">
    <text evidence="1">Cell wall biogenesis; peptidoglycan biosynthesis.</text>
</comment>
<keyword evidence="3" id="KW-0133">Cell shape</keyword>
<evidence type="ECO:0000313" key="9">
    <source>
        <dbReference type="Proteomes" id="UP000008460"/>
    </source>
</evidence>
<keyword evidence="6" id="KW-0812">Transmembrane</keyword>
<feature type="transmembrane region" description="Helical" evidence="6">
    <location>
        <begin position="36"/>
        <end position="57"/>
    </location>
</feature>
<keyword evidence="5" id="KW-0961">Cell wall biogenesis/degradation</keyword>
<evidence type="ECO:0000256" key="1">
    <source>
        <dbReference type="ARBA" id="ARBA00004752"/>
    </source>
</evidence>
<dbReference type="HOGENOM" id="CLU_939065_0_0_11"/>
<dbReference type="GO" id="GO:0009252">
    <property type="term" value="P:peptidoglycan biosynthetic process"/>
    <property type="evidence" value="ECO:0007669"/>
    <property type="project" value="UniProtKB-UniPathway"/>
</dbReference>
<evidence type="ECO:0000259" key="7">
    <source>
        <dbReference type="Pfam" id="PF03734"/>
    </source>
</evidence>
<proteinExistence type="predicted"/>
<evidence type="ECO:0000256" key="5">
    <source>
        <dbReference type="ARBA" id="ARBA00023316"/>
    </source>
</evidence>
<keyword evidence="9" id="KW-1185">Reference proteome</keyword>
<evidence type="ECO:0000256" key="3">
    <source>
        <dbReference type="ARBA" id="ARBA00022960"/>
    </source>
</evidence>
<dbReference type="EMBL" id="CP002666">
    <property type="protein sequence ID" value="AEE47576.1"/>
    <property type="molecule type" value="Genomic_DNA"/>
</dbReference>
<name>F4H2F6_CELFA</name>
<reference evidence="8 9" key="1">
    <citation type="submission" date="2011-04" db="EMBL/GenBank/DDBJ databases">
        <title>Complete sequence of Cellulomonas fimi ATCC 484.</title>
        <authorList>
            <consortium name="US DOE Joint Genome Institute"/>
            <person name="Lucas S."/>
            <person name="Han J."/>
            <person name="Lapidus A."/>
            <person name="Cheng J.-F."/>
            <person name="Goodwin L."/>
            <person name="Pitluck S."/>
            <person name="Peters L."/>
            <person name="Chertkov O."/>
            <person name="Detter J.C."/>
            <person name="Han C."/>
            <person name="Tapia R."/>
            <person name="Land M."/>
            <person name="Hauser L."/>
            <person name="Kyrpides N."/>
            <person name="Ivanova N."/>
            <person name="Ovchinnikova G."/>
            <person name="Pagani I."/>
            <person name="Mead D."/>
            <person name="Brumm P."/>
            <person name="Woyke T."/>
        </authorList>
    </citation>
    <scope>NUCLEOTIDE SEQUENCE [LARGE SCALE GENOMIC DNA]</scope>
    <source>
        <strain evidence="9">ATCC 484 / DSM 20113 / JCM 1341 / NBRC 15513 / NCIMB 8980 / NCTC 7547</strain>
    </source>
</reference>
<dbReference type="Gene3D" id="2.40.440.10">
    <property type="entry name" value="L,D-transpeptidase catalytic domain-like"/>
    <property type="match status" value="1"/>
</dbReference>
<dbReference type="Pfam" id="PF03734">
    <property type="entry name" value="YkuD"/>
    <property type="match status" value="1"/>
</dbReference>
<dbReference type="KEGG" id="cfi:Celf_3464"/>